<evidence type="ECO:0000256" key="6">
    <source>
        <dbReference type="SAM" id="SignalP"/>
    </source>
</evidence>
<gene>
    <name evidence="8" type="ORF">SAMN05421544_11145</name>
</gene>
<dbReference type="RefSeq" id="WP_092736929.1">
    <property type="nucleotide sequence ID" value="NZ_FNAS01000011.1"/>
</dbReference>
<dbReference type="InterPro" id="IPR050226">
    <property type="entry name" value="NagZ_Beta-hexosaminidase"/>
</dbReference>
<proteinExistence type="inferred from homology"/>
<dbReference type="Gene3D" id="3.20.20.300">
    <property type="entry name" value="Glycoside hydrolase, family 3, N-terminal domain"/>
    <property type="match status" value="1"/>
</dbReference>
<dbReference type="InterPro" id="IPR017853">
    <property type="entry name" value="GH"/>
</dbReference>
<dbReference type="PROSITE" id="PS00775">
    <property type="entry name" value="GLYCOSYL_HYDROL_F3"/>
    <property type="match status" value="1"/>
</dbReference>
<dbReference type="OrthoDB" id="9805821at2"/>
<feature type="chain" id="PRO_5011443577" description="beta-N-acetylhexosaminidase" evidence="6">
    <location>
        <begin position="21"/>
        <end position="565"/>
    </location>
</feature>
<dbReference type="Proteomes" id="UP000198517">
    <property type="component" value="Unassembled WGS sequence"/>
</dbReference>
<dbReference type="GO" id="GO:0009254">
    <property type="term" value="P:peptidoglycan turnover"/>
    <property type="evidence" value="ECO:0007669"/>
    <property type="project" value="TreeGrafter"/>
</dbReference>
<dbReference type="PRINTS" id="PR00133">
    <property type="entry name" value="GLHYDRLASE3"/>
</dbReference>
<evidence type="ECO:0000313" key="8">
    <source>
        <dbReference type="EMBL" id="SDE51518.1"/>
    </source>
</evidence>
<accession>A0A1G7DIZ4</accession>
<evidence type="ECO:0000256" key="3">
    <source>
        <dbReference type="ARBA" id="ARBA00012663"/>
    </source>
</evidence>
<comment type="similarity">
    <text evidence="2">Belongs to the glycosyl hydrolase 3 family.</text>
</comment>
<evidence type="ECO:0000313" key="9">
    <source>
        <dbReference type="Proteomes" id="UP000198517"/>
    </source>
</evidence>
<sequence>MRFKIQLLSALLGLFISVNAQYIPQNISKKIIKEAELYAENTYNKMSQEERIGQLFIVSLYTNKGEDFIQNVRNQVVQEHIGGLILMQEDAHRQAMLINEFQDKAEVPLMIGIDAEWGLYQRFSIAYKYPWAITLGAIQDNHLIYEMSSKIAEDCKRMGINWNFAPVVDVNTNPANPIIGNRSFGSEIQNVIAKGYAYAKGLQEHGVMASLKHFPGHGDTDKDSHLDLPVVTYDTIRLNRIELAPFRALTKDSIGGIMVAHLYVPALEKEKNIPASLSKNIVTDLLKNKYHYKGLVITDALNMNAVAKKFSAGEIDLRAFRAGNDLMLFSQDVKTSKKLIAQALQNGTIPESRLKESVIKILKTKYLLGLTHFKPIDLNNIPNALNNHTHKELVEKLYAHAITLIKNQNNLIPLDKAQIYYYLPLEEAPYQVFYQELKARANVKLISPKDIDNIPKNAVVLIGLHKDNSTAYKPYKISEKSKAIIRKISSNHATVLDLFGSPYALKDLDISNVSGVVVSYENNTPSMRASARALAGETTIEGRLSVLVNSQLPAGSGITLNPKNK</sequence>
<dbReference type="EMBL" id="FNAS01000011">
    <property type="protein sequence ID" value="SDE51518.1"/>
    <property type="molecule type" value="Genomic_DNA"/>
</dbReference>
<organism evidence="8 9">
    <name type="scientific">Riemerella columbipharyngis</name>
    <dbReference type="NCBI Taxonomy" id="1071918"/>
    <lineage>
        <taxon>Bacteria</taxon>
        <taxon>Pseudomonadati</taxon>
        <taxon>Bacteroidota</taxon>
        <taxon>Flavobacteriia</taxon>
        <taxon>Flavobacteriales</taxon>
        <taxon>Weeksellaceae</taxon>
        <taxon>Riemerella</taxon>
    </lineage>
</organism>
<evidence type="ECO:0000256" key="4">
    <source>
        <dbReference type="ARBA" id="ARBA00022801"/>
    </source>
</evidence>
<dbReference type="InterPro" id="IPR036962">
    <property type="entry name" value="Glyco_hydro_3_N_sf"/>
</dbReference>
<keyword evidence="4" id="KW-0378">Hydrolase</keyword>
<dbReference type="EC" id="3.2.1.52" evidence="3"/>
<feature type="signal peptide" evidence="6">
    <location>
        <begin position="1"/>
        <end position="20"/>
    </location>
</feature>
<evidence type="ECO:0000256" key="5">
    <source>
        <dbReference type="ARBA" id="ARBA00023295"/>
    </source>
</evidence>
<dbReference type="InterPro" id="IPR001764">
    <property type="entry name" value="Glyco_hydro_3_N"/>
</dbReference>
<dbReference type="GO" id="GO:0004563">
    <property type="term" value="F:beta-N-acetylhexosaminidase activity"/>
    <property type="evidence" value="ECO:0007669"/>
    <property type="project" value="UniProtKB-EC"/>
</dbReference>
<evidence type="ECO:0000256" key="2">
    <source>
        <dbReference type="ARBA" id="ARBA00005336"/>
    </source>
</evidence>
<keyword evidence="5" id="KW-0326">Glycosidase</keyword>
<dbReference type="InterPro" id="IPR036881">
    <property type="entry name" value="Glyco_hydro_3_C_sf"/>
</dbReference>
<dbReference type="Gene3D" id="3.40.50.1700">
    <property type="entry name" value="Glycoside hydrolase family 3 C-terminal domain"/>
    <property type="match status" value="1"/>
</dbReference>
<dbReference type="STRING" id="1071918.SAMN05421544_11145"/>
<name>A0A1G7DIZ4_9FLAO</name>
<dbReference type="Pfam" id="PF00933">
    <property type="entry name" value="Glyco_hydro_3"/>
    <property type="match status" value="1"/>
</dbReference>
<keyword evidence="9" id="KW-1185">Reference proteome</keyword>
<dbReference type="AlphaFoldDB" id="A0A1G7DIZ4"/>
<protein>
    <recommendedName>
        <fullName evidence="3">beta-N-acetylhexosaminidase</fullName>
        <ecNumber evidence="3">3.2.1.52</ecNumber>
    </recommendedName>
</protein>
<evidence type="ECO:0000256" key="1">
    <source>
        <dbReference type="ARBA" id="ARBA00001231"/>
    </source>
</evidence>
<dbReference type="InterPro" id="IPR019800">
    <property type="entry name" value="Glyco_hydro_3_AS"/>
</dbReference>
<evidence type="ECO:0000259" key="7">
    <source>
        <dbReference type="Pfam" id="PF00933"/>
    </source>
</evidence>
<feature type="domain" description="Glycoside hydrolase family 3 N-terminal" evidence="7">
    <location>
        <begin position="49"/>
        <end position="363"/>
    </location>
</feature>
<dbReference type="SUPFAM" id="SSF51445">
    <property type="entry name" value="(Trans)glycosidases"/>
    <property type="match status" value="1"/>
</dbReference>
<keyword evidence="6" id="KW-0732">Signal</keyword>
<dbReference type="GO" id="GO:0005975">
    <property type="term" value="P:carbohydrate metabolic process"/>
    <property type="evidence" value="ECO:0007669"/>
    <property type="project" value="InterPro"/>
</dbReference>
<dbReference type="PANTHER" id="PTHR30480">
    <property type="entry name" value="BETA-HEXOSAMINIDASE-RELATED"/>
    <property type="match status" value="1"/>
</dbReference>
<dbReference type="PANTHER" id="PTHR30480:SF13">
    <property type="entry name" value="BETA-HEXOSAMINIDASE"/>
    <property type="match status" value="1"/>
</dbReference>
<comment type="catalytic activity">
    <reaction evidence="1">
        <text>Hydrolysis of terminal non-reducing N-acetyl-D-hexosamine residues in N-acetyl-beta-D-hexosaminides.</text>
        <dbReference type="EC" id="3.2.1.52"/>
    </reaction>
</comment>
<reference evidence="8 9" key="1">
    <citation type="submission" date="2016-10" db="EMBL/GenBank/DDBJ databases">
        <authorList>
            <person name="de Groot N.N."/>
        </authorList>
    </citation>
    <scope>NUCLEOTIDE SEQUENCE [LARGE SCALE GENOMIC DNA]</scope>
    <source>
        <strain evidence="8 9">DSM 24015</strain>
    </source>
</reference>